<proteinExistence type="predicted"/>
<dbReference type="Proteomes" id="UP001432062">
    <property type="component" value="Chromosome"/>
</dbReference>
<name>A0ABZ1YR82_9NOCA</name>
<sequence>MVLDEPHPVRFVRVTAGRLPVDRSFAGSRLRVFGHGNLAPPQAVTARAHRGGDRAAHLEWDAIAGARLQRPLRTTPEKR</sequence>
<dbReference type="EMBL" id="CP109441">
    <property type="protein sequence ID" value="WUV45774.1"/>
    <property type="molecule type" value="Genomic_DNA"/>
</dbReference>
<accession>A0ABZ1YR82</accession>
<evidence type="ECO:0000313" key="1">
    <source>
        <dbReference type="EMBL" id="WUV45774.1"/>
    </source>
</evidence>
<reference evidence="1" key="1">
    <citation type="submission" date="2022-10" db="EMBL/GenBank/DDBJ databases">
        <title>The complete genomes of actinobacterial strains from the NBC collection.</title>
        <authorList>
            <person name="Joergensen T.S."/>
            <person name="Alvarez Arevalo M."/>
            <person name="Sterndorff E.B."/>
            <person name="Faurdal D."/>
            <person name="Vuksanovic O."/>
            <person name="Mourched A.-S."/>
            <person name="Charusanti P."/>
            <person name="Shaw S."/>
            <person name="Blin K."/>
            <person name="Weber T."/>
        </authorList>
    </citation>
    <scope>NUCLEOTIDE SEQUENCE</scope>
    <source>
        <strain evidence="1">NBC_01482</strain>
    </source>
</reference>
<evidence type="ECO:0000313" key="2">
    <source>
        <dbReference type="Proteomes" id="UP001432062"/>
    </source>
</evidence>
<gene>
    <name evidence="1" type="ORF">OG563_42975</name>
</gene>
<organism evidence="1 2">
    <name type="scientific">Nocardia vinacea</name>
    <dbReference type="NCBI Taxonomy" id="96468"/>
    <lineage>
        <taxon>Bacteria</taxon>
        <taxon>Bacillati</taxon>
        <taxon>Actinomycetota</taxon>
        <taxon>Actinomycetes</taxon>
        <taxon>Mycobacteriales</taxon>
        <taxon>Nocardiaceae</taxon>
        <taxon>Nocardia</taxon>
    </lineage>
</organism>
<keyword evidence="2" id="KW-1185">Reference proteome</keyword>
<protein>
    <submittedName>
        <fullName evidence="1">Uncharacterized protein</fullName>
    </submittedName>
</protein>